<organism evidence="1 2">
    <name type="scientific">Microbacterium phage Akoni</name>
    <dbReference type="NCBI Taxonomy" id="2565510"/>
    <lineage>
        <taxon>Viruses</taxon>
        <taxon>Duplodnaviria</taxon>
        <taxon>Heunggongvirae</taxon>
        <taxon>Uroviricota</taxon>
        <taxon>Caudoviricetes</taxon>
        <taxon>Eekayvirinae</taxon>
        <taxon>Akonivirus</taxon>
        <taxon>Akonivirus akoni</taxon>
    </lineage>
</organism>
<gene>
    <name evidence="1" type="primary">14</name>
    <name evidence="1" type="ORF">SEA_AKONI_14</name>
</gene>
<sequence length="44" mass="5304">MKLDVRTGQTGPYTTMTEEEFRQWLDMFFADKTLGTTFEVIRRR</sequence>
<evidence type="ECO:0000313" key="2">
    <source>
        <dbReference type="Proteomes" id="UP000298784"/>
    </source>
</evidence>
<reference evidence="1 2" key="1">
    <citation type="submission" date="2019-04" db="EMBL/GenBank/DDBJ databases">
        <authorList>
            <person name="Fakhre F."/>
            <person name="Gonzalez R.M."/>
            <person name="Howells E.K."/>
            <person name="Otero L.A."/>
            <person name="Pegoraro K.N."/>
            <person name="Robichaux K.C."/>
            <person name="Rodier A."/>
            <person name="Sadowski C.L."/>
            <person name="Carter V.P."/>
            <person name="Gray A.D."/>
            <person name="Klein G.C."/>
            <person name="Lebosada C."/>
            <person name="Miklaszewski C.M."/>
            <person name="Sutton S.N."/>
            <person name="Pollenz R.S."/>
            <person name="Garlena R.A."/>
            <person name="Russell D.A."/>
            <person name="Pope W.H."/>
            <person name="Jacobs-Sera D."/>
            <person name="Hatfull G.F."/>
        </authorList>
    </citation>
    <scope>NUCLEOTIDE SEQUENCE [LARGE SCALE GENOMIC DNA]</scope>
</reference>
<dbReference type="GeneID" id="55615753"/>
<name>A0A4D6T860_9CAUD</name>
<keyword evidence="2" id="KW-1185">Reference proteome</keyword>
<dbReference type="Proteomes" id="UP000298784">
    <property type="component" value="Segment"/>
</dbReference>
<dbReference type="KEGG" id="vg:55615753"/>
<accession>A0A4D6T860</accession>
<dbReference type="EMBL" id="MK757449">
    <property type="protein sequence ID" value="QCG78300.1"/>
    <property type="molecule type" value="Genomic_DNA"/>
</dbReference>
<protein>
    <submittedName>
        <fullName evidence="1">Uncharacterized protein</fullName>
    </submittedName>
</protein>
<proteinExistence type="predicted"/>
<dbReference type="RefSeq" id="YP_009845395.1">
    <property type="nucleotide sequence ID" value="NC_048761.1"/>
</dbReference>
<evidence type="ECO:0000313" key="1">
    <source>
        <dbReference type="EMBL" id="QCG78300.1"/>
    </source>
</evidence>